<dbReference type="STRING" id="1121416.SAMN02745220_03533"/>
<accession>A0A1M7YDH9</accession>
<keyword evidence="2" id="KW-1185">Reference proteome</keyword>
<dbReference type="EMBL" id="FRFE01000019">
    <property type="protein sequence ID" value="SHO50568.1"/>
    <property type="molecule type" value="Genomic_DNA"/>
</dbReference>
<evidence type="ECO:0000313" key="1">
    <source>
        <dbReference type="EMBL" id="SHO50568.1"/>
    </source>
</evidence>
<sequence length="160" mass="17732">MEKIAQHKVLVAGESFANCCDQVHRFFDLTSLVMYDCIQVIDEKCVNGLDANFFETVAAAEGRNRATVNGLIDELQQTGATSISDLRHLKHGYPSKILHVISHLLDGFIGIDSHFYNLPADSHWLAEEGLAAVKDDPGGYWLIHIDCYSATPEEAGLLRM</sequence>
<dbReference type="RefSeq" id="WP_073614986.1">
    <property type="nucleotide sequence ID" value="NZ_FRFE01000019.1"/>
</dbReference>
<proteinExistence type="predicted"/>
<gene>
    <name evidence="1" type="ORF">SAMN02745220_03533</name>
</gene>
<organism evidence="1 2">
    <name type="scientific">Desulfopila aestuarii DSM 18488</name>
    <dbReference type="NCBI Taxonomy" id="1121416"/>
    <lineage>
        <taxon>Bacteria</taxon>
        <taxon>Pseudomonadati</taxon>
        <taxon>Thermodesulfobacteriota</taxon>
        <taxon>Desulfobulbia</taxon>
        <taxon>Desulfobulbales</taxon>
        <taxon>Desulfocapsaceae</taxon>
        <taxon>Desulfopila</taxon>
    </lineage>
</organism>
<dbReference type="AlphaFoldDB" id="A0A1M7YDH9"/>
<dbReference type="OrthoDB" id="5431915at2"/>
<dbReference type="Proteomes" id="UP000184603">
    <property type="component" value="Unassembled WGS sequence"/>
</dbReference>
<reference evidence="1 2" key="1">
    <citation type="submission" date="2016-12" db="EMBL/GenBank/DDBJ databases">
        <authorList>
            <person name="Song W.-J."/>
            <person name="Kurnit D.M."/>
        </authorList>
    </citation>
    <scope>NUCLEOTIDE SEQUENCE [LARGE SCALE GENOMIC DNA]</scope>
    <source>
        <strain evidence="1 2">DSM 18488</strain>
    </source>
</reference>
<protein>
    <submittedName>
        <fullName evidence="1">Uncharacterized protein</fullName>
    </submittedName>
</protein>
<evidence type="ECO:0000313" key="2">
    <source>
        <dbReference type="Proteomes" id="UP000184603"/>
    </source>
</evidence>
<name>A0A1M7YDH9_9BACT</name>